<dbReference type="AlphaFoldDB" id="A0A8J3SAC0"/>
<comment type="caution">
    <text evidence="1">The sequence shown here is derived from an EMBL/GenBank/DDBJ whole genome shotgun (WGS) entry which is preliminary data.</text>
</comment>
<gene>
    <name evidence="1" type="ORF">Pro02_73190</name>
</gene>
<accession>A0A8J3SAC0</accession>
<dbReference type="RefSeq" id="WP_189243944.1">
    <property type="nucleotide sequence ID" value="NZ_BMQP01000060.1"/>
</dbReference>
<evidence type="ECO:0000313" key="2">
    <source>
        <dbReference type="Proteomes" id="UP000655044"/>
    </source>
</evidence>
<protein>
    <submittedName>
        <fullName evidence="1">Uncharacterized protein</fullName>
    </submittedName>
</protein>
<proteinExistence type="predicted"/>
<evidence type="ECO:0000313" key="1">
    <source>
        <dbReference type="EMBL" id="GIH88911.1"/>
    </source>
</evidence>
<name>A0A8J3SAC0_PLARO</name>
<sequence length="157" mass="17408">MSAPVLLPVPPLAWHGTRPVFLRGRELVEHRPWAHISWILPGEPITAAPSVVDHRLPYADLAELDGQVYDQLPRQPGALLVLPPLVAYAGQVVLLRGWRQAVTHGGSWWAHLARLNLGERNGRRRATVVDLQVAAAEITPLPGQEYARVPRVHDAHQ</sequence>
<reference evidence="1" key="1">
    <citation type="submission" date="2021-01" db="EMBL/GenBank/DDBJ databases">
        <title>Whole genome shotgun sequence of Planobispora rosea NBRC 15558.</title>
        <authorList>
            <person name="Komaki H."/>
            <person name="Tamura T."/>
        </authorList>
    </citation>
    <scope>NUCLEOTIDE SEQUENCE</scope>
    <source>
        <strain evidence="1">NBRC 15558</strain>
    </source>
</reference>
<dbReference type="EMBL" id="BOOI01000093">
    <property type="protein sequence ID" value="GIH88911.1"/>
    <property type="molecule type" value="Genomic_DNA"/>
</dbReference>
<keyword evidence="2" id="KW-1185">Reference proteome</keyword>
<organism evidence="1 2">
    <name type="scientific">Planobispora rosea</name>
    <dbReference type="NCBI Taxonomy" id="35762"/>
    <lineage>
        <taxon>Bacteria</taxon>
        <taxon>Bacillati</taxon>
        <taxon>Actinomycetota</taxon>
        <taxon>Actinomycetes</taxon>
        <taxon>Streptosporangiales</taxon>
        <taxon>Streptosporangiaceae</taxon>
        <taxon>Planobispora</taxon>
    </lineage>
</organism>
<dbReference type="Proteomes" id="UP000655044">
    <property type="component" value="Unassembled WGS sequence"/>
</dbReference>